<reference evidence="8 9" key="1">
    <citation type="submission" date="2018-02" db="EMBL/GenBank/DDBJ databases">
        <title>Comparative genomes isolates from brazilian mangrove.</title>
        <authorList>
            <person name="Araujo J.E."/>
            <person name="Taketani R.G."/>
            <person name="Silva M.C.P."/>
            <person name="Loureco M.V."/>
            <person name="Andreote F.D."/>
        </authorList>
    </citation>
    <scope>NUCLEOTIDE SEQUENCE [LARGE SCALE GENOMIC DNA]</scope>
    <source>
        <strain evidence="8 9">HEX-2 MGV</strain>
    </source>
</reference>
<dbReference type="Proteomes" id="UP000240009">
    <property type="component" value="Unassembled WGS sequence"/>
</dbReference>
<dbReference type="RefSeq" id="WP_105354715.1">
    <property type="nucleotide sequence ID" value="NZ_PUIA01000038.1"/>
</dbReference>
<evidence type="ECO:0000259" key="6">
    <source>
        <dbReference type="Pfam" id="PF06429"/>
    </source>
</evidence>
<evidence type="ECO:0000256" key="4">
    <source>
        <dbReference type="RuleBase" id="RU362116"/>
    </source>
</evidence>
<name>A0A2S8FEW1_9BACT</name>
<dbReference type="InterPro" id="IPR001444">
    <property type="entry name" value="Flag_bb_rod_N"/>
</dbReference>
<comment type="similarity">
    <text evidence="2 4">Belongs to the flagella basal body rod proteins family.</text>
</comment>
<comment type="subcellular location">
    <subcellularLocation>
        <location evidence="1 4">Bacterial flagellum basal body</location>
    </subcellularLocation>
</comment>
<dbReference type="PANTHER" id="PTHR30435:SF19">
    <property type="entry name" value="FLAGELLAR BASAL-BODY ROD PROTEIN FLGG"/>
    <property type="match status" value="1"/>
</dbReference>
<keyword evidence="8" id="KW-0969">Cilium</keyword>
<dbReference type="InterPro" id="IPR019776">
    <property type="entry name" value="Flagellar_basal_body_rod_CS"/>
</dbReference>
<evidence type="ECO:0000256" key="1">
    <source>
        <dbReference type="ARBA" id="ARBA00004117"/>
    </source>
</evidence>
<evidence type="ECO:0000259" key="7">
    <source>
        <dbReference type="Pfam" id="PF22692"/>
    </source>
</evidence>
<dbReference type="GO" id="GO:0009425">
    <property type="term" value="C:bacterial-type flagellum basal body"/>
    <property type="evidence" value="ECO:0007669"/>
    <property type="project" value="UniProtKB-SubCell"/>
</dbReference>
<sequence length="255" mass="27596">MVYGLYISAEGAQAQSRRMEVIANNLANVDTPGFKNEFAILEARDSEAINQYLDSPGSGSINNIGGGVMVRDTQTNFKPGPITPTGNRDDIAIRGEGYFQVQHGDQVMLTRGGNFLFTPDGRLTTQEGYSVLSSDGDPVQVDPEAKAVHRGAFYNERGDVVIGGEVIPLAIAKPESNADLVKFGKNLFRSLGPVEQVPEEERSAAPGMLERSAANPITEMMAMIETTRAYESNINMIKSQDEALGNLLGRVLRQS</sequence>
<dbReference type="PROSITE" id="PS00588">
    <property type="entry name" value="FLAGELLA_BB_ROD"/>
    <property type="match status" value="1"/>
</dbReference>
<comment type="caution">
    <text evidence="8">The sequence shown here is derived from an EMBL/GenBank/DDBJ whole genome shotgun (WGS) entry which is preliminary data.</text>
</comment>
<keyword evidence="8" id="KW-0966">Cell projection</keyword>
<dbReference type="EMBL" id="PUIA01000038">
    <property type="protein sequence ID" value="PQO30713.1"/>
    <property type="molecule type" value="Genomic_DNA"/>
</dbReference>
<keyword evidence="3 4" id="KW-0975">Bacterial flagellum</keyword>
<feature type="domain" description="Flagellar basal-body/hook protein C-terminal" evidence="6">
    <location>
        <begin position="206"/>
        <end position="248"/>
    </location>
</feature>
<evidence type="ECO:0000259" key="5">
    <source>
        <dbReference type="Pfam" id="PF00460"/>
    </source>
</evidence>
<accession>A0A2S8FEW1</accession>
<evidence type="ECO:0000313" key="9">
    <source>
        <dbReference type="Proteomes" id="UP000240009"/>
    </source>
</evidence>
<dbReference type="InterPro" id="IPR020013">
    <property type="entry name" value="Flagellar_FlgE/F/G"/>
</dbReference>
<dbReference type="Pfam" id="PF06429">
    <property type="entry name" value="Flg_bbr_C"/>
    <property type="match status" value="1"/>
</dbReference>
<organism evidence="8 9">
    <name type="scientific">Blastopirellula marina</name>
    <dbReference type="NCBI Taxonomy" id="124"/>
    <lineage>
        <taxon>Bacteria</taxon>
        <taxon>Pseudomonadati</taxon>
        <taxon>Planctomycetota</taxon>
        <taxon>Planctomycetia</taxon>
        <taxon>Pirellulales</taxon>
        <taxon>Pirellulaceae</taxon>
        <taxon>Blastopirellula</taxon>
    </lineage>
</organism>
<dbReference type="PANTHER" id="PTHR30435">
    <property type="entry name" value="FLAGELLAR PROTEIN"/>
    <property type="match status" value="1"/>
</dbReference>
<dbReference type="GO" id="GO:0071978">
    <property type="term" value="P:bacterial-type flagellum-dependent swarming motility"/>
    <property type="evidence" value="ECO:0007669"/>
    <property type="project" value="TreeGrafter"/>
</dbReference>
<dbReference type="InterPro" id="IPR037925">
    <property type="entry name" value="FlgE/F/G-like"/>
</dbReference>
<proteinExistence type="inferred from homology"/>
<feature type="domain" description="Flagellar basal body rod protein N-terminal" evidence="5">
    <location>
        <begin position="5"/>
        <end position="35"/>
    </location>
</feature>
<dbReference type="OrthoDB" id="9804559at2"/>
<evidence type="ECO:0000256" key="2">
    <source>
        <dbReference type="ARBA" id="ARBA00009677"/>
    </source>
</evidence>
<dbReference type="InterPro" id="IPR053967">
    <property type="entry name" value="LlgE_F_G-like_D1"/>
</dbReference>
<evidence type="ECO:0000256" key="3">
    <source>
        <dbReference type="ARBA" id="ARBA00023143"/>
    </source>
</evidence>
<evidence type="ECO:0000313" key="8">
    <source>
        <dbReference type="EMBL" id="PQO30713.1"/>
    </source>
</evidence>
<dbReference type="Pfam" id="PF22692">
    <property type="entry name" value="LlgE_F_G_D1"/>
    <property type="match status" value="1"/>
</dbReference>
<dbReference type="AlphaFoldDB" id="A0A2S8FEW1"/>
<dbReference type="Pfam" id="PF00460">
    <property type="entry name" value="Flg_bb_rod"/>
    <property type="match status" value="1"/>
</dbReference>
<dbReference type="SUPFAM" id="SSF117143">
    <property type="entry name" value="Flagellar hook protein flgE"/>
    <property type="match status" value="1"/>
</dbReference>
<feature type="domain" description="Flagellar hook protein FlgE/F/G-like D1" evidence="7">
    <location>
        <begin position="92"/>
        <end position="148"/>
    </location>
</feature>
<dbReference type="InterPro" id="IPR010930">
    <property type="entry name" value="Flg_bb/hook_C_dom"/>
</dbReference>
<keyword evidence="8" id="KW-0282">Flagellum</keyword>
<dbReference type="NCBIfam" id="TIGR03506">
    <property type="entry name" value="FlgEFG_subfam"/>
    <property type="match status" value="1"/>
</dbReference>
<protein>
    <submittedName>
        <fullName evidence="8">Flagellar biosynthesis protein FlgF</fullName>
    </submittedName>
</protein>
<gene>
    <name evidence="8" type="ORF">C5Y96_14730</name>
</gene>